<name>A0A328C5Q5_9PAST</name>
<evidence type="ECO:0000313" key="3">
    <source>
        <dbReference type="EMBL" id="RAL19834.1"/>
    </source>
</evidence>
<evidence type="ECO:0000259" key="1">
    <source>
        <dbReference type="Pfam" id="PF04993"/>
    </source>
</evidence>
<dbReference type="GO" id="GO:0030420">
    <property type="term" value="P:establishment of competence for transformation"/>
    <property type="evidence" value="ECO:0007669"/>
    <property type="project" value="InterPro"/>
</dbReference>
<evidence type="ECO:0000259" key="2">
    <source>
        <dbReference type="Pfam" id="PF04994"/>
    </source>
</evidence>
<dbReference type="PANTHER" id="PTHR36121:SF1">
    <property type="entry name" value="PROTEIN SXY"/>
    <property type="match status" value="1"/>
</dbReference>
<dbReference type="AlphaFoldDB" id="A0A328C5Q5"/>
<dbReference type="PANTHER" id="PTHR36121">
    <property type="entry name" value="PROTEIN SXY"/>
    <property type="match status" value="1"/>
</dbReference>
<dbReference type="RefSeq" id="WP_111748897.1">
    <property type="nucleotide sequence ID" value="NZ_PTPX01000001.1"/>
</dbReference>
<keyword evidence="4" id="KW-1185">Reference proteome</keyword>
<evidence type="ECO:0000313" key="4">
    <source>
        <dbReference type="Proteomes" id="UP000248689"/>
    </source>
</evidence>
<reference evidence="4" key="1">
    <citation type="submission" date="2018-02" db="EMBL/GenBank/DDBJ databases">
        <title>Glaesserella australis sp. nov., isolated from the lungs of pigs.</title>
        <authorList>
            <person name="Turni C."/>
            <person name="Christensen H."/>
        </authorList>
    </citation>
    <scope>NUCLEOTIDE SEQUENCE [LARGE SCALE GENOMIC DNA]</scope>
    <source>
        <strain evidence="4">HS4635</strain>
    </source>
</reference>
<dbReference type="InterPro" id="IPR047525">
    <property type="entry name" value="TfoX-like"/>
</dbReference>
<organism evidence="3 4">
    <name type="scientific">Glaesserella australis</name>
    <dbReference type="NCBI Taxonomy" id="2094024"/>
    <lineage>
        <taxon>Bacteria</taxon>
        <taxon>Pseudomonadati</taxon>
        <taxon>Pseudomonadota</taxon>
        <taxon>Gammaproteobacteria</taxon>
        <taxon>Pasteurellales</taxon>
        <taxon>Pasteurellaceae</taxon>
        <taxon>Glaesserella</taxon>
    </lineage>
</organism>
<protein>
    <submittedName>
        <fullName evidence="3">DNA transformation protein</fullName>
    </submittedName>
</protein>
<feature type="domain" description="TfoX N-terminal" evidence="1">
    <location>
        <begin position="13"/>
        <end position="104"/>
    </location>
</feature>
<dbReference type="PIRSF" id="PIRSF028788">
    <property type="entry name" value="TfoX_Sxy"/>
    <property type="match status" value="1"/>
</dbReference>
<gene>
    <name evidence="3" type="ORF">C5N92_00220</name>
</gene>
<proteinExistence type="predicted"/>
<dbReference type="Gene3D" id="1.10.150.20">
    <property type="entry name" value="5' to 3' exonuclease, C-terminal subdomain"/>
    <property type="match status" value="1"/>
</dbReference>
<dbReference type="Pfam" id="PF04993">
    <property type="entry name" value="TfoX_N"/>
    <property type="match status" value="1"/>
</dbReference>
<dbReference type="Gene3D" id="3.30.1460.30">
    <property type="entry name" value="YgaC/TfoX-N like chaperone"/>
    <property type="match status" value="1"/>
</dbReference>
<feature type="domain" description="TfoX C-terminal" evidence="2">
    <location>
        <begin position="119"/>
        <end position="196"/>
    </location>
</feature>
<dbReference type="InterPro" id="IPR007076">
    <property type="entry name" value="TfoX_N"/>
</dbReference>
<accession>A0A328C5Q5</accession>
<dbReference type="Pfam" id="PF04994">
    <property type="entry name" value="TfoX_C"/>
    <property type="match status" value="1"/>
</dbReference>
<dbReference type="EMBL" id="PTPX01000001">
    <property type="protein sequence ID" value="RAL19834.1"/>
    <property type="molecule type" value="Genomic_DNA"/>
</dbReference>
<dbReference type="OrthoDB" id="4225809at2"/>
<dbReference type="InterPro" id="IPR007077">
    <property type="entry name" value="TfoX_C"/>
</dbReference>
<dbReference type="Proteomes" id="UP000248689">
    <property type="component" value="Unassembled WGS sequence"/>
</dbReference>
<dbReference type="SUPFAM" id="SSF159894">
    <property type="entry name" value="YgaC/TfoX-N like"/>
    <property type="match status" value="1"/>
</dbReference>
<dbReference type="InterPro" id="IPR026256">
    <property type="entry name" value="TfoX-like_gammaprotbact"/>
</dbReference>
<sequence length="213" mass="25360">MKYIDVQTQHVRDQLYPIIGHTTAKTYFSYYGIMKDEIMFALYKNGHFYLHIPKEYLHELNQYPQITRLRDERYGINSKTFYLLPEEMMTNLFSYSHWFKQSIKSISHTRQLNYSRKKQYIRSLPNMNIQLERTLKKLGITSPSELMAQGEIAIFVNLVKIGIDVDQMMLFRLHGAIRHQYIYTLSEQEKIALLQETNSALYAAGLRKRFTIK</sequence>
<comment type="caution">
    <text evidence="3">The sequence shown here is derived from an EMBL/GenBank/DDBJ whole genome shotgun (WGS) entry which is preliminary data.</text>
</comment>